<dbReference type="Proteomes" id="UP000770661">
    <property type="component" value="Unassembled WGS sequence"/>
</dbReference>
<dbReference type="OrthoDB" id="5912413at2759"/>
<organism evidence="7 8">
    <name type="scientific">Chionoecetes opilio</name>
    <name type="common">Atlantic snow crab</name>
    <name type="synonym">Cancer opilio</name>
    <dbReference type="NCBI Taxonomy" id="41210"/>
    <lineage>
        <taxon>Eukaryota</taxon>
        <taxon>Metazoa</taxon>
        <taxon>Ecdysozoa</taxon>
        <taxon>Arthropoda</taxon>
        <taxon>Crustacea</taxon>
        <taxon>Multicrustacea</taxon>
        <taxon>Malacostraca</taxon>
        <taxon>Eumalacostraca</taxon>
        <taxon>Eucarida</taxon>
        <taxon>Decapoda</taxon>
        <taxon>Pleocyemata</taxon>
        <taxon>Brachyura</taxon>
        <taxon>Eubrachyura</taxon>
        <taxon>Majoidea</taxon>
        <taxon>Majidae</taxon>
        <taxon>Chionoecetes</taxon>
    </lineage>
</organism>
<dbReference type="Pfam" id="PF00287">
    <property type="entry name" value="Na_K-ATPase"/>
    <property type="match status" value="1"/>
</dbReference>
<comment type="subcellular location">
    <subcellularLocation>
        <location evidence="1">Membrane</location>
        <topology evidence="1">Single-pass type II membrane protein</topology>
    </subcellularLocation>
</comment>
<gene>
    <name evidence="7" type="primary">nrv2_0</name>
    <name evidence="7" type="ORF">GWK47_033988</name>
</gene>
<protein>
    <submittedName>
        <fullName evidence="7">Sodium/potassium-transporting ATPase subunit beta-2</fullName>
    </submittedName>
</protein>
<keyword evidence="3" id="KW-0812">Transmembrane</keyword>
<dbReference type="AlphaFoldDB" id="A0A8J4YPC5"/>
<keyword evidence="5" id="KW-1133">Transmembrane helix</keyword>
<keyword evidence="6" id="KW-0472">Membrane</keyword>
<evidence type="ECO:0000256" key="6">
    <source>
        <dbReference type="ARBA" id="ARBA00023136"/>
    </source>
</evidence>
<evidence type="ECO:0000256" key="1">
    <source>
        <dbReference type="ARBA" id="ARBA00004606"/>
    </source>
</evidence>
<dbReference type="InterPro" id="IPR000402">
    <property type="entry name" value="Na/K_ATPase_sub_beta"/>
</dbReference>
<evidence type="ECO:0000256" key="5">
    <source>
        <dbReference type="ARBA" id="ARBA00022989"/>
    </source>
</evidence>
<evidence type="ECO:0000313" key="7">
    <source>
        <dbReference type="EMBL" id="KAG0727749.1"/>
    </source>
</evidence>
<dbReference type="InterPro" id="IPR038702">
    <property type="entry name" value="Na/K_ATPase_sub_beta_sf"/>
</dbReference>
<dbReference type="GO" id="GO:0006814">
    <property type="term" value="P:sodium ion transport"/>
    <property type="evidence" value="ECO:0007669"/>
    <property type="project" value="InterPro"/>
</dbReference>
<keyword evidence="4" id="KW-0735">Signal-anchor</keyword>
<dbReference type="Gene3D" id="2.60.40.1660">
    <property type="entry name" value="Na, k-atpase alpha subunit"/>
    <property type="match status" value="1"/>
</dbReference>
<comment type="caution">
    <text evidence="7">The sequence shown here is derived from an EMBL/GenBank/DDBJ whole genome shotgun (WGS) entry which is preliminary data.</text>
</comment>
<evidence type="ECO:0000256" key="4">
    <source>
        <dbReference type="ARBA" id="ARBA00022968"/>
    </source>
</evidence>
<dbReference type="GO" id="GO:0005890">
    <property type="term" value="C:sodium:potassium-exchanging ATPase complex"/>
    <property type="evidence" value="ECO:0007669"/>
    <property type="project" value="InterPro"/>
</dbReference>
<evidence type="ECO:0000256" key="3">
    <source>
        <dbReference type="ARBA" id="ARBA00022692"/>
    </source>
</evidence>
<comment type="similarity">
    <text evidence="2">Belongs to the X(+)/potassium ATPases subunit beta family.</text>
</comment>
<accession>A0A8J4YPC5</accession>
<evidence type="ECO:0000313" key="8">
    <source>
        <dbReference type="Proteomes" id="UP000770661"/>
    </source>
</evidence>
<keyword evidence="8" id="KW-1185">Reference proteome</keyword>
<evidence type="ECO:0000256" key="2">
    <source>
        <dbReference type="ARBA" id="ARBA00005876"/>
    </source>
</evidence>
<reference evidence="7" key="1">
    <citation type="submission" date="2020-07" db="EMBL/GenBank/DDBJ databases">
        <title>The High-quality genome of the commercially important snow crab, Chionoecetes opilio.</title>
        <authorList>
            <person name="Jeong J.-H."/>
            <person name="Ryu S."/>
        </authorList>
    </citation>
    <scope>NUCLEOTIDE SEQUENCE</scope>
    <source>
        <strain evidence="7">MADBK_172401_WGS</strain>
        <tissue evidence="7">Digestive gland</tissue>
    </source>
</reference>
<proteinExistence type="inferred from homology"/>
<name>A0A8J4YPC5_CHIOP</name>
<dbReference type="GO" id="GO:0006813">
    <property type="term" value="P:potassium ion transport"/>
    <property type="evidence" value="ECO:0007669"/>
    <property type="project" value="InterPro"/>
</dbReference>
<dbReference type="EMBL" id="JACEEZ010003007">
    <property type="protein sequence ID" value="KAG0727749.1"/>
    <property type="molecule type" value="Genomic_DNA"/>
</dbReference>
<sequence>MIQSIRALFLADGCIMPSDTAVLWVSCSGETPADTESLGTAELHPWQGIPFMYFPVRQDSNPQTIPLLALKLNNPQRKSCLKLAGLISIRCHFWAKNLDSQHIAAASSYSYNGRTQRSNGL</sequence>